<sequence>MISLVLGFAGAQERVNVRIKQDYKLINGSGGVFTLKKSPFKFVFHVKGTDGFLIAFTQQDDIYRSAIGEADLEVMWFANTGMAESLFNSEKSVTISDEAPSYWYFTGITEHRFDPHPQGTAQEWMAERSVDAFYLTEFSDTYLIKDMVRPLYFIIYSPTYDEDYKLIDKQILYHGQLHWK</sequence>
<evidence type="ECO:0000313" key="1">
    <source>
        <dbReference type="EMBL" id="SEG65520.1"/>
    </source>
</evidence>
<name>A0A1H6BXU8_9SPHI</name>
<evidence type="ECO:0000313" key="2">
    <source>
        <dbReference type="Proteomes" id="UP000236731"/>
    </source>
</evidence>
<protein>
    <submittedName>
        <fullName evidence="1">Uncharacterized protein</fullName>
    </submittedName>
</protein>
<dbReference type="EMBL" id="FNUT01000012">
    <property type="protein sequence ID" value="SEG65520.1"/>
    <property type="molecule type" value="Genomic_DNA"/>
</dbReference>
<dbReference type="AlphaFoldDB" id="A0A1H6BXU8"/>
<proteinExistence type="predicted"/>
<dbReference type="Proteomes" id="UP000236731">
    <property type="component" value="Unassembled WGS sequence"/>
</dbReference>
<organism evidence="1 2">
    <name type="scientific">Sphingobacterium lactis</name>
    <dbReference type="NCBI Taxonomy" id="797291"/>
    <lineage>
        <taxon>Bacteria</taxon>
        <taxon>Pseudomonadati</taxon>
        <taxon>Bacteroidota</taxon>
        <taxon>Sphingobacteriia</taxon>
        <taxon>Sphingobacteriales</taxon>
        <taxon>Sphingobacteriaceae</taxon>
        <taxon>Sphingobacterium</taxon>
    </lineage>
</organism>
<keyword evidence="2" id="KW-1185">Reference proteome</keyword>
<accession>A0A1H6BXU8</accession>
<reference evidence="2" key="1">
    <citation type="submission" date="2016-10" db="EMBL/GenBank/DDBJ databases">
        <authorList>
            <person name="Varghese N."/>
            <person name="Submissions S."/>
        </authorList>
    </citation>
    <scope>NUCLEOTIDE SEQUENCE [LARGE SCALE GENOMIC DNA]</scope>
    <source>
        <strain evidence="2">DSM 22361</strain>
    </source>
</reference>
<gene>
    <name evidence="1" type="ORF">SAMN05421877_11249</name>
</gene>